<evidence type="ECO:0000313" key="13">
    <source>
        <dbReference type="EMBL" id="CAB4914667.1"/>
    </source>
</evidence>
<dbReference type="PANTHER" id="PTHR30309">
    <property type="entry name" value="INNER MEMBRANE PROTEIN YGIH"/>
    <property type="match status" value="1"/>
</dbReference>
<keyword evidence="8" id="KW-0594">Phospholipid biosynthesis</keyword>
<dbReference type="EMBL" id="CAFBOS010000235">
    <property type="protein sequence ID" value="CAB5020767.1"/>
    <property type="molecule type" value="Genomic_DNA"/>
</dbReference>
<keyword evidence="9" id="KW-1208">Phospholipid metabolism</keyword>
<keyword evidence="3" id="KW-0808">Transferase</keyword>
<evidence type="ECO:0000313" key="12">
    <source>
        <dbReference type="EMBL" id="CAB4833866.1"/>
    </source>
</evidence>
<evidence type="ECO:0000256" key="4">
    <source>
        <dbReference type="ARBA" id="ARBA00022692"/>
    </source>
</evidence>
<dbReference type="GO" id="GO:0008654">
    <property type="term" value="P:phospholipid biosynthetic process"/>
    <property type="evidence" value="ECO:0007669"/>
    <property type="project" value="UniProtKB-KW"/>
</dbReference>
<evidence type="ECO:0000256" key="9">
    <source>
        <dbReference type="ARBA" id="ARBA00023264"/>
    </source>
</evidence>
<protein>
    <submittedName>
        <fullName evidence="13">Unannotated protein</fullName>
    </submittedName>
</protein>
<evidence type="ECO:0000256" key="5">
    <source>
        <dbReference type="ARBA" id="ARBA00022989"/>
    </source>
</evidence>
<dbReference type="HAMAP" id="MF_01043">
    <property type="entry name" value="PlsY"/>
    <property type="match status" value="1"/>
</dbReference>
<dbReference type="PANTHER" id="PTHR30309:SF0">
    <property type="entry name" value="GLYCEROL-3-PHOSPHATE ACYLTRANSFERASE-RELATED"/>
    <property type="match status" value="1"/>
</dbReference>
<feature type="transmembrane region" description="Helical" evidence="10">
    <location>
        <begin position="114"/>
        <end position="134"/>
    </location>
</feature>
<keyword evidence="6" id="KW-0443">Lipid metabolism</keyword>
<organism evidence="13">
    <name type="scientific">freshwater metagenome</name>
    <dbReference type="NCBI Taxonomy" id="449393"/>
    <lineage>
        <taxon>unclassified sequences</taxon>
        <taxon>metagenomes</taxon>
        <taxon>ecological metagenomes</taxon>
    </lineage>
</organism>
<name>A0A6J7H164_9ZZZZ</name>
<evidence type="ECO:0000256" key="2">
    <source>
        <dbReference type="ARBA" id="ARBA00022516"/>
    </source>
</evidence>
<evidence type="ECO:0000313" key="11">
    <source>
        <dbReference type="EMBL" id="CAB4744522.1"/>
    </source>
</evidence>
<dbReference type="EMBL" id="CAEZYR010000046">
    <property type="protein sequence ID" value="CAB4744522.1"/>
    <property type="molecule type" value="Genomic_DNA"/>
</dbReference>
<evidence type="ECO:0000313" key="14">
    <source>
        <dbReference type="EMBL" id="CAB5020767.1"/>
    </source>
</evidence>
<dbReference type="GO" id="GO:0005886">
    <property type="term" value="C:plasma membrane"/>
    <property type="evidence" value="ECO:0007669"/>
    <property type="project" value="InterPro"/>
</dbReference>
<keyword evidence="7 10" id="KW-0472">Membrane</keyword>
<evidence type="ECO:0000256" key="7">
    <source>
        <dbReference type="ARBA" id="ARBA00023136"/>
    </source>
</evidence>
<dbReference type="EMBL" id="CAFBMH010000065">
    <property type="protein sequence ID" value="CAB4914667.1"/>
    <property type="molecule type" value="Genomic_DNA"/>
</dbReference>
<sequence>MVRMVVGAVAGIVASYLVGSFPTAHIVGRRMGHDPLREGSGNPGASNVYRTAGRAAGALVLVVDLAKGAIPTATALAVSGRPLATWCWVAAVLGHVVAIPGVRRGGKGVATTGGGAVVLHPVVSAALIVVFLLVARRWRVAAIASITMAALLSPLVALSGRGLRETALTAAVSLLVILRHRANISRLLRGTELPMRAR</sequence>
<evidence type="ECO:0000256" key="6">
    <source>
        <dbReference type="ARBA" id="ARBA00023098"/>
    </source>
</evidence>
<evidence type="ECO:0000256" key="8">
    <source>
        <dbReference type="ARBA" id="ARBA00023209"/>
    </source>
</evidence>
<feature type="transmembrane region" description="Helical" evidence="10">
    <location>
        <begin position="140"/>
        <end position="158"/>
    </location>
</feature>
<keyword evidence="5 10" id="KW-1133">Transmembrane helix</keyword>
<dbReference type="Pfam" id="PF02660">
    <property type="entry name" value="G3P_acyltransf"/>
    <property type="match status" value="1"/>
</dbReference>
<gene>
    <name evidence="11" type="ORF">UFOPK2754_01419</name>
    <name evidence="12" type="ORF">UFOPK3139_01907</name>
    <name evidence="13" type="ORF">UFOPK3543_01736</name>
    <name evidence="14" type="ORF">UFOPK3967_02752</name>
</gene>
<proteinExistence type="inferred from homology"/>
<reference evidence="13" key="1">
    <citation type="submission" date="2020-05" db="EMBL/GenBank/DDBJ databases">
        <authorList>
            <person name="Chiriac C."/>
            <person name="Salcher M."/>
            <person name="Ghai R."/>
            <person name="Kavagutti S V."/>
        </authorList>
    </citation>
    <scope>NUCLEOTIDE SEQUENCE</scope>
</reference>
<accession>A0A6J7H164</accession>
<dbReference type="SMART" id="SM01207">
    <property type="entry name" value="G3P_acyltransf"/>
    <property type="match status" value="1"/>
</dbReference>
<evidence type="ECO:0000256" key="1">
    <source>
        <dbReference type="ARBA" id="ARBA00022475"/>
    </source>
</evidence>
<feature type="transmembrane region" description="Helical" evidence="10">
    <location>
        <begin position="83"/>
        <end position="102"/>
    </location>
</feature>
<dbReference type="AlphaFoldDB" id="A0A6J7H164"/>
<keyword evidence="4 10" id="KW-0812">Transmembrane</keyword>
<evidence type="ECO:0000256" key="3">
    <source>
        <dbReference type="ARBA" id="ARBA00022679"/>
    </source>
</evidence>
<evidence type="ECO:0000256" key="10">
    <source>
        <dbReference type="SAM" id="Phobius"/>
    </source>
</evidence>
<dbReference type="InterPro" id="IPR003811">
    <property type="entry name" value="G3P_acylTferase_PlsY"/>
</dbReference>
<keyword evidence="2" id="KW-0444">Lipid biosynthesis</keyword>
<dbReference type="GO" id="GO:0043772">
    <property type="term" value="F:acyl-phosphate glycerol-3-phosphate acyltransferase activity"/>
    <property type="evidence" value="ECO:0007669"/>
    <property type="project" value="InterPro"/>
</dbReference>
<dbReference type="EMBL" id="CAFABA010000083">
    <property type="protein sequence ID" value="CAB4833866.1"/>
    <property type="molecule type" value="Genomic_DNA"/>
</dbReference>
<keyword evidence="1" id="KW-1003">Cell membrane</keyword>